<feature type="coiled-coil region" evidence="1">
    <location>
        <begin position="444"/>
        <end position="478"/>
    </location>
</feature>
<evidence type="ECO:0000256" key="2">
    <source>
        <dbReference type="SAM" id="MobiDB-lite"/>
    </source>
</evidence>
<reference evidence="3 4" key="1">
    <citation type="submission" date="2023-11" db="EMBL/GenBank/DDBJ databases">
        <title>Halocaridina rubra genome assembly.</title>
        <authorList>
            <person name="Smith C."/>
        </authorList>
    </citation>
    <scope>NUCLEOTIDE SEQUENCE [LARGE SCALE GENOMIC DNA]</scope>
    <source>
        <strain evidence="3">EP-1</strain>
        <tissue evidence="3">Whole</tissue>
    </source>
</reference>
<feature type="region of interest" description="Disordered" evidence="2">
    <location>
        <begin position="743"/>
        <end position="810"/>
    </location>
</feature>
<organism evidence="3 4">
    <name type="scientific">Halocaridina rubra</name>
    <name type="common">Hawaiian red shrimp</name>
    <dbReference type="NCBI Taxonomy" id="373956"/>
    <lineage>
        <taxon>Eukaryota</taxon>
        <taxon>Metazoa</taxon>
        <taxon>Ecdysozoa</taxon>
        <taxon>Arthropoda</taxon>
        <taxon>Crustacea</taxon>
        <taxon>Multicrustacea</taxon>
        <taxon>Malacostraca</taxon>
        <taxon>Eumalacostraca</taxon>
        <taxon>Eucarida</taxon>
        <taxon>Decapoda</taxon>
        <taxon>Pleocyemata</taxon>
        <taxon>Caridea</taxon>
        <taxon>Atyoidea</taxon>
        <taxon>Atyidae</taxon>
        <taxon>Halocaridina</taxon>
    </lineage>
</organism>
<gene>
    <name evidence="3" type="ORF">SK128_026128</name>
</gene>
<protein>
    <recommendedName>
        <fullName evidence="5">Coiled-coil domain-containing protein 186</fullName>
    </recommendedName>
</protein>
<sequence>MAEQTSNEQQIQESREDEEQVIHERLKRLDYRIKEGEHADGVKTPVKDTDSGSTSSASTSILSSTSTAASSFNSDAGEELANVNGHSGNDTDRQDSSLGCKTAIVTAVNSASTVYTEDRYPNSPETNKTHKSVLDNVISVDSNSDNEESVDLYSGSMLQDESVVEYDSKVVNSSLCPTVSEKVESKSGCVSKGKEISHSSLMSSNSEMHSSCDLINQIEDLLTTCATSPTEEADVGKIDFSTTSKENLMKIISTLLDECNVLHQEKTKLESDLDRLHADKSSKVYEVQIETLEKSLAQAQADMCSWQSKLQQAEENYMAENIKIRTDLTDRLERMTKQYEAANKDKESMVIKYATSEREVIVARKQKEIIEKKLKEMEKEREQLQNKNKMLVAERARLCQTLDIKVQKNNWFQREVDKLKEEVSSRDVKIKWAQTKLKSEMDVHQETQGKLDRALMKITKHEEELKAIKEEAERVVKDTMESENSRANVLDMQLKEEKARLIMERKVNEDKGSAYHRVNSELEALKKKYTALVEEANSLQAKVKNDEAEKEEAEKLFASLRCELKSSRQQVADLNLQVSNSTHLQQQLQNERDELASANQEVERFQSLNSEIEGDLLACRQKEAELLAFTQKLSDKNVQIQSQFSALQSKAQLMEIEREEMRTELDEVKAQKLKIKNDLTKENQTKSAQVESLHRQLAEKIEEIKQLTTKASDFQNDIQVLKRKHNNTLKDTTREMQKLRRRLEAHEDGSNGGNGSGSGGLLSGRSSQAATPHDSLSQGSRASSNTSLNTLEYQSPNGSHMNSQETLPPLNDPLITQQLLVERIIKLQKAAAKKSEKVEFLEEHITQLVSELKKKSRIIHHYIMKEEAGALATSASDSSKAELMRHGGIMASVYGSAPRDGTMTLDLSLEINRKLQAVLEDTLLKNITLKENLNTLGDEIAKISMQKQQMESQK</sequence>
<feature type="compositionally biased region" description="Gly residues" evidence="2">
    <location>
        <begin position="750"/>
        <end position="762"/>
    </location>
</feature>
<keyword evidence="1" id="KW-0175">Coiled coil</keyword>
<evidence type="ECO:0008006" key="5">
    <source>
        <dbReference type="Google" id="ProtNLM"/>
    </source>
</evidence>
<dbReference type="GO" id="GO:0031267">
    <property type="term" value="F:small GTPase binding"/>
    <property type="evidence" value="ECO:0007669"/>
    <property type="project" value="TreeGrafter"/>
</dbReference>
<name>A0AAN8WLU2_HALRR</name>
<dbReference type="PANTHER" id="PTHR18911">
    <property type="entry name" value="CTCL TUMOR ANTIGEN HD-CL-01"/>
    <property type="match status" value="1"/>
</dbReference>
<feature type="coiled-coil region" evidence="1">
    <location>
        <begin position="824"/>
        <end position="851"/>
    </location>
</feature>
<accession>A0AAN8WLU2</accession>
<dbReference type="EMBL" id="JAXCGZ010017213">
    <property type="protein sequence ID" value="KAK7068517.1"/>
    <property type="molecule type" value="Genomic_DNA"/>
</dbReference>
<feature type="compositionally biased region" description="Polar residues" evidence="2">
    <location>
        <begin position="768"/>
        <end position="806"/>
    </location>
</feature>
<dbReference type="InterPro" id="IPR038830">
    <property type="entry name" value="CCDC186"/>
</dbReference>
<evidence type="ECO:0000256" key="1">
    <source>
        <dbReference type="SAM" id="Coils"/>
    </source>
</evidence>
<dbReference type="AlphaFoldDB" id="A0AAN8WLU2"/>
<keyword evidence="4" id="KW-1185">Reference proteome</keyword>
<dbReference type="PANTHER" id="PTHR18911:SF5">
    <property type="entry name" value="COILED-COIL DOMAIN-CONTAINING PROTEIN 186"/>
    <property type="match status" value="1"/>
</dbReference>
<feature type="coiled-coil region" evidence="1">
    <location>
        <begin position="515"/>
        <end position="615"/>
    </location>
</feature>
<feature type="compositionally biased region" description="Basic and acidic residues" evidence="2">
    <location>
        <begin position="20"/>
        <end position="50"/>
    </location>
</feature>
<feature type="coiled-coil region" evidence="1">
    <location>
        <begin position="259"/>
        <end position="401"/>
    </location>
</feature>
<feature type="compositionally biased region" description="Low complexity" evidence="2">
    <location>
        <begin position="51"/>
        <end position="61"/>
    </location>
</feature>
<proteinExistence type="predicted"/>
<dbReference type="GO" id="GO:0099518">
    <property type="term" value="P:vesicle cytoskeletal trafficking"/>
    <property type="evidence" value="ECO:0007669"/>
    <property type="project" value="TreeGrafter"/>
</dbReference>
<comment type="caution">
    <text evidence="3">The sequence shown here is derived from an EMBL/GenBank/DDBJ whole genome shotgun (WGS) entry which is preliminary data.</text>
</comment>
<evidence type="ECO:0000313" key="4">
    <source>
        <dbReference type="Proteomes" id="UP001381693"/>
    </source>
</evidence>
<evidence type="ECO:0000313" key="3">
    <source>
        <dbReference type="EMBL" id="KAK7068517.1"/>
    </source>
</evidence>
<feature type="region of interest" description="Disordered" evidence="2">
    <location>
        <begin position="1"/>
        <end position="61"/>
    </location>
</feature>
<dbReference type="GO" id="GO:0005802">
    <property type="term" value="C:trans-Golgi network"/>
    <property type="evidence" value="ECO:0007669"/>
    <property type="project" value="TreeGrafter"/>
</dbReference>
<dbReference type="Proteomes" id="UP001381693">
    <property type="component" value="Unassembled WGS sequence"/>
</dbReference>
<feature type="compositionally biased region" description="Polar residues" evidence="2">
    <location>
        <begin position="1"/>
        <end position="12"/>
    </location>
</feature>